<protein>
    <submittedName>
        <fullName evidence="1">Uncharacterized protein</fullName>
    </submittedName>
</protein>
<proteinExistence type="predicted"/>
<sequence>AVDPVMAAIRAVEDTVKSVPATCQQKVEASLRPELAAMERRPPAAGFHREVDATVLKIVASSMVKRKDVHDSINAWLD</sequence>
<dbReference type="EMBL" id="CAUYUJ010017202">
    <property type="protein sequence ID" value="CAK0872795.1"/>
    <property type="molecule type" value="Genomic_DNA"/>
</dbReference>
<dbReference type="Proteomes" id="UP001189429">
    <property type="component" value="Unassembled WGS sequence"/>
</dbReference>
<gene>
    <name evidence="1" type="ORF">PCOR1329_LOCUS58160</name>
</gene>
<evidence type="ECO:0000313" key="1">
    <source>
        <dbReference type="EMBL" id="CAK0872795.1"/>
    </source>
</evidence>
<comment type="caution">
    <text evidence="1">The sequence shown here is derived from an EMBL/GenBank/DDBJ whole genome shotgun (WGS) entry which is preliminary data.</text>
</comment>
<feature type="non-terminal residue" evidence="1">
    <location>
        <position position="78"/>
    </location>
</feature>
<evidence type="ECO:0000313" key="2">
    <source>
        <dbReference type="Proteomes" id="UP001189429"/>
    </source>
</evidence>
<keyword evidence="2" id="KW-1185">Reference proteome</keyword>
<accession>A0ABN9VHU2</accession>
<feature type="non-terminal residue" evidence="1">
    <location>
        <position position="1"/>
    </location>
</feature>
<organism evidence="1 2">
    <name type="scientific">Prorocentrum cordatum</name>
    <dbReference type="NCBI Taxonomy" id="2364126"/>
    <lineage>
        <taxon>Eukaryota</taxon>
        <taxon>Sar</taxon>
        <taxon>Alveolata</taxon>
        <taxon>Dinophyceae</taxon>
        <taxon>Prorocentrales</taxon>
        <taxon>Prorocentraceae</taxon>
        <taxon>Prorocentrum</taxon>
    </lineage>
</organism>
<reference evidence="1" key="1">
    <citation type="submission" date="2023-10" db="EMBL/GenBank/DDBJ databases">
        <authorList>
            <person name="Chen Y."/>
            <person name="Shah S."/>
            <person name="Dougan E. K."/>
            <person name="Thang M."/>
            <person name="Chan C."/>
        </authorList>
    </citation>
    <scope>NUCLEOTIDE SEQUENCE [LARGE SCALE GENOMIC DNA]</scope>
</reference>
<name>A0ABN9VHU2_9DINO</name>